<organism evidence="1 2">
    <name type="scientific">Bremia lactucae</name>
    <name type="common">Lettuce downy mildew</name>
    <dbReference type="NCBI Taxonomy" id="4779"/>
    <lineage>
        <taxon>Eukaryota</taxon>
        <taxon>Sar</taxon>
        <taxon>Stramenopiles</taxon>
        <taxon>Oomycota</taxon>
        <taxon>Peronosporomycetes</taxon>
        <taxon>Peronosporales</taxon>
        <taxon>Peronosporaceae</taxon>
        <taxon>Bremia</taxon>
    </lineage>
</organism>
<reference evidence="1 2" key="1">
    <citation type="journal article" date="2021" name="Genome Biol.">
        <title>AFLAP: assembly-free linkage analysis pipeline using k-mers from genome sequencing data.</title>
        <authorList>
            <person name="Fletcher K."/>
            <person name="Zhang L."/>
            <person name="Gil J."/>
            <person name="Han R."/>
            <person name="Cavanaugh K."/>
            <person name="Michelmore R."/>
        </authorList>
    </citation>
    <scope>NUCLEOTIDE SEQUENCE [LARGE SCALE GENOMIC DNA]</scope>
    <source>
        <strain evidence="1 2">SF5</strain>
    </source>
</reference>
<evidence type="ECO:0000313" key="1">
    <source>
        <dbReference type="EMBL" id="TDH71937.1"/>
    </source>
</evidence>
<dbReference type="RefSeq" id="XP_067821436.1">
    <property type="nucleotide sequence ID" value="XM_067961474.1"/>
</dbReference>
<dbReference type="EMBL" id="SHOA02000038">
    <property type="protein sequence ID" value="TDH71937.1"/>
    <property type="molecule type" value="Genomic_DNA"/>
</dbReference>
<dbReference type="AlphaFoldDB" id="A0A976NXZ1"/>
<comment type="caution">
    <text evidence="1">The sequence shown here is derived from an EMBL/GenBank/DDBJ whole genome shotgun (WGS) entry which is preliminary data.</text>
</comment>
<gene>
    <name evidence="1" type="ORF">CCR75_003378</name>
</gene>
<proteinExistence type="predicted"/>
<sequence>MERIKRERGGAGFDGRQVMRIWKQQLMQGTNKSHGTIVEEDGGVNAEVVVPQYNQEGVVQRHFCERTHSAGERGFSDRSRNV</sequence>
<dbReference type="GeneID" id="94347145"/>
<name>A0A976NXZ1_BRELC</name>
<dbReference type="KEGG" id="blac:94347145"/>
<dbReference type="Proteomes" id="UP000294530">
    <property type="component" value="Unassembled WGS sequence"/>
</dbReference>
<keyword evidence="2" id="KW-1185">Reference proteome</keyword>
<protein>
    <submittedName>
        <fullName evidence="1">Uncharacterized protein</fullName>
    </submittedName>
</protein>
<accession>A0A976NXZ1</accession>
<evidence type="ECO:0000313" key="2">
    <source>
        <dbReference type="Proteomes" id="UP000294530"/>
    </source>
</evidence>